<evidence type="ECO:0000313" key="3">
    <source>
        <dbReference type="Proteomes" id="UP001642483"/>
    </source>
</evidence>
<sequence length="178" mass="20294">MELLSDELLLHITQYVPVKDQFLTLQHINKAFHRVVWDNLNRCLLLGNQSWLKNEHFKSLLSDNNSIVELSLQNCYWIHSSSLKPLKACVNLRNLNLLGCCFAYKTILHILSGVASLDGLALTVNYEFIVMIGRHFLKEPSTKCACKLSKLHLQFEKPASPFNRSVSDAVESFTNGMM</sequence>
<comment type="caution">
    <text evidence="2">The sequence shown here is derived from an EMBL/GenBank/DDBJ whole genome shotgun (WGS) entry which is preliminary data.</text>
</comment>
<evidence type="ECO:0000313" key="2">
    <source>
        <dbReference type="EMBL" id="CAK8676924.1"/>
    </source>
</evidence>
<feature type="domain" description="F-box/LRR-repeat protein 18 LRR" evidence="1">
    <location>
        <begin position="64"/>
        <end position="128"/>
    </location>
</feature>
<dbReference type="SUPFAM" id="SSF52047">
    <property type="entry name" value="RNI-like"/>
    <property type="match status" value="1"/>
</dbReference>
<dbReference type="InterPro" id="IPR032675">
    <property type="entry name" value="LRR_dom_sf"/>
</dbReference>
<reference evidence="2 3" key="1">
    <citation type="submission" date="2024-02" db="EMBL/GenBank/DDBJ databases">
        <authorList>
            <person name="Daric V."/>
            <person name="Darras S."/>
        </authorList>
    </citation>
    <scope>NUCLEOTIDE SEQUENCE [LARGE SCALE GENOMIC DNA]</scope>
</reference>
<gene>
    <name evidence="2" type="ORF">CVLEPA_LOCUS6344</name>
</gene>
<name>A0ABP0FEM8_CLALP</name>
<dbReference type="Gene3D" id="3.80.10.10">
    <property type="entry name" value="Ribonuclease Inhibitor"/>
    <property type="match status" value="1"/>
</dbReference>
<keyword evidence="3" id="KW-1185">Reference proteome</keyword>
<organism evidence="2 3">
    <name type="scientific">Clavelina lepadiformis</name>
    <name type="common">Light-bulb sea squirt</name>
    <name type="synonym">Ascidia lepadiformis</name>
    <dbReference type="NCBI Taxonomy" id="159417"/>
    <lineage>
        <taxon>Eukaryota</taxon>
        <taxon>Metazoa</taxon>
        <taxon>Chordata</taxon>
        <taxon>Tunicata</taxon>
        <taxon>Ascidiacea</taxon>
        <taxon>Aplousobranchia</taxon>
        <taxon>Clavelinidae</taxon>
        <taxon>Clavelina</taxon>
    </lineage>
</organism>
<dbReference type="Proteomes" id="UP001642483">
    <property type="component" value="Unassembled WGS sequence"/>
</dbReference>
<dbReference type="InterPro" id="IPR045627">
    <property type="entry name" value="FBXL18_LRR"/>
</dbReference>
<dbReference type="EMBL" id="CAWYQH010000035">
    <property type="protein sequence ID" value="CAK8676924.1"/>
    <property type="molecule type" value="Genomic_DNA"/>
</dbReference>
<dbReference type="Pfam" id="PF19729">
    <property type="entry name" value="LRR_FBXL18"/>
    <property type="match status" value="1"/>
</dbReference>
<proteinExistence type="predicted"/>
<evidence type="ECO:0000259" key="1">
    <source>
        <dbReference type="Pfam" id="PF19729"/>
    </source>
</evidence>
<accession>A0ABP0FEM8</accession>
<protein>
    <recommendedName>
        <fullName evidence="1">F-box/LRR-repeat protein 18 LRR domain-containing protein</fullName>
    </recommendedName>
</protein>